<sequence length="219" mass="25614">MTEKEPMLMCLRHTGRNHGAIYWGKYNVTYEMFPPAYKYPDYCNGQCAVMNRKSLEAIGAEVGKTYLGDFRIEDIFFTGILREKAGVKNLQDFTRTVSELTSSSGITKNVKTKTCMHYSKEMIMTPKAHLIDDRFYPEMPTGVTTKRMFEERKNFFKRIHREKLKETKTLEHEKKEKKAKEDAKAQLLKERNLEVAGIAPQNLGFHPINWINHHFVRKN</sequence>
<dbReference type="AlphaFoldDB" id="E4YH77"/>
<dbReference type="Proteomes" id="UP000011014">
    <property type="component" value="Unassembled WGS sequence"/>
</dbReference>
<dbReference type="EMBL" id="FN654552">
    <property type="protein sequence ID" value="CBY34851.1"/>
    <property type="molecule type" value="Genomic_DNA"/>
</dbReference>
<evidence type="ECO:0008006" key="2">
    <source>
        <dbReference type="Google" id="ProtNLM"/>
    </source>
</evidence>
<evidence type="ECO:0000313" key="1">
    <source>
        <dbReference type="EMBL" id="CBY34851.1"/>
    </source>
</evidence>
<organism evidence="1">
    <name type="scientific">Oikopleura dioica</name>
    <name type="common">Tunicate</name>
    <dbReference type="NCBI Taxonomy" id="34765"/>
    <lineage>
        <taxon>Eukaryota</taxon>
        <taxon>Metazoa</taxon>
        <taxon>Chordata</taxon>
        <taxon>Tunicata</taxon>
        <taxon>Appendicularia</taxon>
        <taxon>Copelata</taxon>
        <taxon>Oikopleuridae</taxon>
        <taxon>Oikopleura</taxon>
    </lineage>
</organism>
<reference evidence="1" key="1">
    <citation type="journal article" date="2010" name="Science">
        <title>Plasticity of animal genome architecture unmasked by rapid evolution of a pelagic tunicate.</title>
        <authorList>
            <person name="Denoeud F."/>
            <person name="Henriet S."/>
            <person name="Mungpakdee S."/>
            <person name="Aury J.M."/>
            <person name="Da Silva C."/>
            <person name="Brinkmann H."/>
            <person name="Mikhaleva J."/>
            <person name="Olsen L.C."/>
            <person name="Jubin C."/>
            <person name="Canestro C."/>
            <person name="Bouquet J.M."/>
            <person name="Danks G."/>
            <person name="Poulain J."/>
            <person name="Campsteijn C."/>
            <person name="Adamski M."/>
            <person name="Cross I."/>
            <person name="Yadetie F."/>
            <person name="Muffato M."/>
            <person name="Louis A."/>
            <person name="Butcher S."/>
            <person name="Tsagkogeorga G."/>
            <person name="Konrad A."/>
            <person name="Singh S."/>
            <person name="Jensen M.F."/>
            <person name="Cong E.H."/>
            <person name="Eikeseth-Otteraa H."/>
            <person name="Noel B."/>
            <person name="Anthouard V."/>
            <person name="Porcel B.M."/>
            <person name="Kachouri-Lafond R."/>
            <person name="Nishino A."/>
            <person name="Ugolini M."/>
            <person name="Chourrout P."/>
            <person name="Nishida H."/>
            <person name="Aasland R."/>
            <person name="Huzurbazar S."/>
            <person name="Westhof E."/>
            <person name="Delsuc F."/>
            <person name="Lehrach H."/>
            <person name="Reinhardt R."/>
            <person name="Weissenbach J."/>
            <person name="Roy S.W."/>
            <person name="Artiguenave F."/>
            <person name="Postlethwait J.H."/>
            <person name="Manak J.R."/>
            <person name="Thompson E.M."/>
            <person name="Jaillon O."/>
            <person name="Du Pasquier L."/>
            <person name="Boudinot P."/>
            <person name="Liberles D.A."/>
            <person name="Volff J.N."/>
            <person name="Philippe H."/>
            <person name="Lenhard B."/>
            <person name="Roest Crollius H."/>
            <person name="Wincker P."/>
            <person name="Chourrout D."/>
        </authorList>
    </citation>
    <scope>NUCLEOTIDE SEQUENCE [LARGE SCALE GENOMIC DNA]</scope>
</reference>
<name>E4YH77_OIKDI</name>
<protein>
    <recommendedName>
        <fullName evidence="2">Hexosyltransferase</fullName>
    </recommendedName>
</protein>
<accession>E4YH77</accession>
<proteinExistence type="predicted"/>
<gene>
    <name evidence="1" type="ORF">GSOID_T00024888001</name>
</gene>